<proteinExistence type="predicted"/>
<name>G8TG50_NIAKG</name>
<keyword evidence="3" id="KW-0233">DNA recombination</keyword>
<dbReference type="Pfam" id="PF00239">
    <property type="entry name" value="Resolvase"/>
    <property type="match status" value="1"/>
</dbReference>
<feature type="coiled-coil region" evidence="6">
    <location>
        <begin position="359"/>
        <end position="386"/>
    </location>
</feature>
<dbReference type="EMBL" id="CP003178">
    <property type="protein sequence ID" value="AEW01653.1"/>
    <property type="molecule type" value="Genomic_DNA"/>
</dbReference>
<dbReference type="InterPro" id="IPR011109">
    <property type="entry name" value="DNA_bind_recombinase_dom"/>
</dbReference>
<gene>
    <name evidence="9" type="ordered locus">Niako_5416</name>
</gene>
<protein>
    <submittedName>
        <fullName evidence="9">Resolvase domain protein</fullName>
    </submittedName>
</protein>
<dbReference type="InterPro" id="IPR038109">
    <property type="entry name" value="DNA_bind_recomb_sf"/>
</dbReference>
<evidence type="ECO:0000256" key="5">
    <source>
        <dbReference type="PROSITE-ProRule" id="PRU10137"/>
    </source>
</evidence>
<evidence type="ECO:0000313" key="10">
    <source>
        <dbReference type="Proteomes" id="UP000005438"/>
    </source>
</evidence>
<evidence type="ECO:0000256" key="2">
    <source>
        <dbReference type="ARBA" id="ARBA00023125"/>
    </source>
</evidence>
<evidence type="ECO:0000259" key="8">
    <source>
        <dbReference type="PROSITE" id="PS51737"/>
    </source>
</evidence>
<sequence length="528" mass="60465">MKTRKAILYVRVSTDEQAEGFSLSYQEERLRKYCALNNIEVTGFYKEDHSAKTFDRPEFKKLLAFLKSNKHSADLLLFLKWDRFSRNAADAYSMISQLNKLGVEPQAIEQPLDMNIPEHKFMLAIYLAAPEVENDRRSLNISDGIHKAMKEGRWMGPAPVGYKRSRDENNKACIIPSEKASLVQWVFEEMATGLHHIDHLRMLAHRKGLKTKRSAFHEMFRNPAYIGKIRVPAYKVDPAMIVEAKHEPIIATKLFYDVQDILEGKRKKNNQPAKHTQREELPLRGFLTCPRCNRILTGSGSKGNGGRYFYYHCRTGCKERFLAADANASFYGQLTAIANNEKLFKSMELILKEANQTNGQDKATEYKKLKQELEVYQKRLENAQLLMLDGGIDAGDYRNIKSRIEPEIERLARQIASFEQKDPEEEKINEYGFFFLRHLNVLIDFATPEEKFQFLGSTFPEKFHFKDGKVRTNSDNAIVKALFTPEAAFTKIKNGSETLFSLPSGGVENTGVEPVTSCMPCKRSSQLS</sequence>
<dbReference type="Pfam" id="PF07508">
    <property type="entry name" value="Recombinase"/>
    <property type="match status" value="1"/>
</dbReference>
<dbReference type="GO" id="GO:0000150">
    <property type="term" value="F:DNA strand exchange activity"/>
    <property type="evidence" value="ECO:0007669"/>
    <property type="project" value="InterPro"/>
</dbReference>
<dbReference type="AlphaFoldDB" id="G8TG50"/>
<accession>G8TG50</accession>
<evidence type="ECO:0000256" key="3">
    <source>
        <dbReference type="ARBA" id="ARBA00023172"/>
    </source>
</evidence>
<dbReference type="KEGG" id="nko:Niako_5416"/>
<dbReference type="STRING" id="700598.Niako_5416"/>
<evidence type="ECO:0000256" key="6">
    <source>
        <dbReference type="SAM" id="Coils"/>
    </source>
</evidence>
<evidence type="ECO:0000259" key="7">
    <source>
        <dbReference type="PROSITE" id="PS51736"/>
    </source>
</evidence>
<keyword evidence="1" id="KW-0229">DNA integration</keyword>
<feature type="active site" description="O-(5'-phospho-DNA)-serine intermediate" evidence="4 5">
    <location>
        <position position="13"/>
    </location>
</feature>
<evidence type="ECO:0000256" key="4">
    <source>
        <dbReference type="PIRSR" id="PIRSR606118-50"/>
    </source>
</evidence>
<dbReference type="eggNOG" id="COG1961">
    <property type="taxonomic scope" value="Bacteria"/>
</dbReference>
<dbReference type="PANTHER" id="PTHR30461:SF23">
    <property type="entry name" value="DNA RECOMBINASE-RELATED"/>
    <property type="match status" value="1"/>
</dbReference>
<dbReference type="PROSITE" id="PS00397">
    <property type="entry name" value="RECOMBINASES_1"/>
    <property type="match status" value="1"/>
</dbReference>
<feature type="domain" description="Recombinase" evidence="8">
    <location>
        <begin position="159"/>
        <end position="268"/>
    </location>
</feature>
<evidence type="ECO:0000313" key="9">
    <source>
        <dbReference type="EMBL" id="AEW01653.1"/>
    </source>
</evidence>
<dbReference type="GO" id="GO:0003677">
    <property type="term" value="F:DNA binding"/>
    <property type="evidence" value="ECO:0007669"/>
    <property type="project" value="UniProtKB-KW"/>
</dbReference>
<dbReference type="InterPro" id="IPR006119">
    <property type="entry name" value="Resolv_N"/>
</dbReference>
<keyword evidence="6" id="KW-0175">Coiled coil</keyword>
<feature type="domain" description="Resolvase/invertase-type recombinase catalytic" evidence="7">
    <location>
        <begin position="5"/>
        <end position="152"/>
    </location>
</feature>
<dbReference type="InterPro" id="IPR050639">
    <property type="entry name" value="SSR_resolvase"/>
</dbReference>
<evidence type="ECO:0000256" key="1">
    <source>
        <dbReference type="ARBA" id="ARBA00022908"/>
    </source>
</evidence>
<dbReference type="GO" id="GO:0015074">
    <property type="term" value="P:DNA integration"/>
    <property type="evidence" value="ECO:0007669"/>
    <property type="project" value="UniProtKB-KW"/>
</dbReference>
<dbReference type="SUPFAM" id="SSF53041">
    <property type="entry name" value="Resolvase-like"/>
    <property type="match status" value="1"/>
</dbReference>
<dbReference type="SMART" id="SM00857">
    <property type="entry name" value="Resolvase"/>
    <property type="match status" value="1"/>
</dbReference>
<reference evidence="9 10" key="1">
    <citation type="submission" date="2011-12" db="EMBL/GenBank/DDBJ databases">
        <title>The complete genome of Niastella koreensis GR20-10.</title>
        <authorList>
            <consortium name="US DOE Joint Genome Institute (JGI-PGF)"/>
            <person name="Lucas S."/>
            <person name="Han J."/>
            <person name="Lapidus A."/>
            <person name="Bruce D."/>
            <person name="Goodwin L."/>
            <person name="Pitluck S."/>
            <person name="Peters L."/>
            <person name="Kyrpides N."/>
            <person name="Mavromatis K."/>
            <person name="Ivanova N."/>
            <person name="Mikhailova N."/>
            <person name="Davenport K."/>
            <person name="Saunders E."/>
            <person name="Detter J.C."/>
            <person name="Tapia R."/>
            <person name="Han C."/>
            <person name="Land M."/>
            <person name="Hauser L."/>
            <person name="Markowitz V."/>
            <person name="Cheng J.-F."/>
            <person name="Hugenholtz P."/>
            <person name="Woyke T."/>
            <person name="Wu D."/>
            <person name="Tindall B."/>
            <person name="Pomrenke H."/>
            <person name="Brambilla E."/>
            <person name="Klenk H.-P."/>
            <person name="Eisen J.A."/>
        </authorList>
    </citation>
    <scope>NUCLEOTIDE SEQUENCE [LARGE SCALE GENOMIC DNA]</scope>
    <source>
        <strain evidence="10">DSM 17620 / KACC 11465 / NBRC 106392 / GR20-10</strain>
    </source>
</reference>
<dbReference type="Proteomes" id="UP000005438">
    <property type="component" value="Chromosome"/>
</dbReference>
<dbReference type="CDD" id="cd00338">
    <property type="entry name" value="Ser_Recombinase"/>
    <property type="match status" value="1"/>
</dbReference>
<dbReference type="Gene3D" id="3.40.50.1390">
    <property type="entry name" value="Resolvase, N-terminal catalytic domain"/>
    <property type="match status" value="1"/>
</dbReference>
<dbReference type="InterPro" id="IPR006118">
    <property type="entry name" value="Recombinase_CS"/>
</dbReference>
<dbReference type="PANTHER" id="PTHR30461">
    <property type="entry name" value="DNA-INVERTASE FROM LAMBDOID PROPHAGE"/>
    <property type="match status" value="1"/>
</dbReference>
<dbReference type="HOGENOM" id="CLU_010686_17_0_10"/>
<dbReference type="PROSITE" id="PS51736">
    <property type="entry name" value="RECOMBINASES_3"/>
    <property type="match status" value="1"/>
</dbReference>
<dbReference type="Gene3D" id="3.90.1750.20">
    <property type="entry name" value="Putative Large Serine Recombinase, Chain B, Domain 2"/>
    <property type="match status" value="1"/>
</dbReference>
<organism evidence="9 10">
    <name type="scientific">Niastella koreensis (strain DSM 17620 / KACC 11465 / NBRC 106392 / GR20-10)</name>
    <dbReference type="NCBI Taxonomy" id="700598"/>
    <lineage>
        <taxon>Bacteria</taxon>
        <taxon>Pseudomonadati</taxon>
        <taxon>Bacteroidota</taxon>
        <taxon>Chitinophagia</taxon>
        <taxon>Chitinophagales</taxon>
        <taxon>Chitinophagaceae</taxon>
        <taxon>Niastella</taxon>
    </lineage>
</organism>
<dbReference type="PROSITE" id="PS51737">
    <property type="entry name" value="RECOMBINASE_DNA_BIND"/>
    <property type="match status" value="1"/>
</dbReference>
<dbReference type="InterPro" id="IPR036162">
    <property type="entry name" value="Resolvase-like_N_sf"/>
</dbReference>
<keyword evidence="2" id="KW-0238">DNA-binding</keyword>